<feature type="binding site" evidence="8">
    <location>
        <position position="203"/>
    </location>
    <ligand>
        <name>substrate</name>
    </ligand>
</feature>
<evidence type="ECO:0000256" key="2">
    <source>
        <dbReference type="ARBA" id="ARBA00010219"/>
    </source>
</evidence>
<dbReference type="PANTHER" id="PTHR31689:SF0">
    <property type="entry name" value="DIAMINOPIMELATE EPIMERASE"/>
    <property type="match status" value="1"/>
</dbReference>
<dbReference type="GO" id="GO:0009089">
    <property type="term" value="P:lysine biosynthetic process via diaminopimelate"/>
    <property type="evidence" value="ECO:0007669"/>
    <property type="project" value="UniProtKB-UniRule"/>
</dbReference>
<comment type="caution">
    <text evidence="8">Lacks conserved residue(s) required for the propagation of feature annotation.</text>
</comment>
<dbReference type="OrthoDB" id="9805408at2"/>
<organism evidence="11 12">
    <name type="scientific">Kocuria rosea subsp. polaris</name>
    <dbReference type="NCBI Taxonomy" id="136273"/>
    <lineage>
        <taxon>Bacteria</taxon>
        <taxon>Bacillati</taxon>
        <taxon>Actinomycetota</taxon>
        <taxon>Actinomycetes</taxon>
        <taxon>Micrococcales</taxon>
        <taxon>Micrococcaceae</taxon>
        <taxon>Kocuria</taxon>
    </lineage>
</organism>
<sequence>MTSAQSPTAQHEDTSPAPDTAPGADAGPWGELRGRAFAKGHGTGNDFVLLTDPHAELALDAELVTLVCDRHRGIGGDGLIRAVRSEAIPEGRAVLEAAPDAEWFMDYRNNDGSVAEMCGNGVRVFVHYLLQRGLAAVPEGDVLRIGTRAGVKTVARTDSGYAVDMGPWTFLDGDAARSRGSDAVVTAEGLKVPRPALSIGMGNPHTVVALAEGEKLDQLGLHTAPVVRPEPVDGTNVEFVVPADGDDDGVGRVRMRVHERGVGETQSCGTGACAAAAATRFWGGATAPDQWLVQVPGGIVSVTFVPAPDGAEHVVLAGPAVLVADGTFV</sequence>
<evidence type="ECO:0000256" key="7">
    <source>
        <dbReference type="ARBA" id="ARBA00051712"/>
    </source>
</evidence>
<dbReference type="AlphaFoldDB" id="A0A0A6VRS8"/>
<keyword evidence="6 8" id="KW-0413">Isomerase</keyword>
<feature type="binding site" evidence="8">
    <location>
        <begin position="119"/>
        <end position="120"/>
    </location>
    <ligand>
        <name>substrate</name>
    </ligand>
</feature>
<feature type="binding site" evidence="8">
    <location>
        <position position="236"/>
    </location>
    <ligand>
        <name>substrate</name>
    </ligand>
</feature>
<keyword evidence="12" id="KW-1185">Reference proteome</keyword>
<evidence type="ECO:0000256" key="10">
    <source>
        <dbReference type="SAM" id="MobiDB-lite"/>
    </source>
</evidence>
<feature type="binding site" evidence="8">
    <location>
        <position position="45"/>
    </location>
    <ligand>
        <name>substrate</name>
    </ligand>
</feature>
<evidence type="ECO:0000313" key="12">
    <source>
        <dbReference type="Proteomes" id="UP000030466"/>
    </source>
</evidence>
<evidence type="ECO:0000256" key="8">
    <source>
        <dbReference type="HAMAP-Rule" id="MF_00197"/>
    </source>
</evidence>
<feature type="active site" evidence="9">
    <location>
        <position position="118"/>
    </location>
</feature>
<dbReference type="InterPro" id="IPR001653">
    <property type="entry name" value="DAP_epimerase_DapF"/>
</dbReference>
<dbReference type="HAMAP" id="MF_00197">
    <property type="entry name" value="DAP_epimerase"/>
    <property type="match status" value="1"/>
</dbReference>
<comment type="catalytic activity">
    <reaction evidence="7 8">
        <text>(2S,6S)-2,6-diaminopimelate = meso-2,6-diaminopimelate</text>
        <dbReference type="Rhea" id="RHEA:15393"/>
        <dbReference type="ChEBI" id="CHEBI:57609"/>
        <dbReference type="ChEBI" id="CHEBI:57791"/>
        <dbReference type="EC" id="5.1.1.7"/>
    </reaction>
</comment>
<evidence type="ECO:0000256" key="3">
    <source>
        <dbReference type="ARBA" id="ARBA00013080"/>
    </source>
</evidence>
<gene>
    <name evidence="8" type="primary">dapF</name>
    <name evidence="11" type="ORF">GY22_15245</name>
</gene>
<dbReference type="Gene3D" id="3.10.310.10">
    <property type="entry name" value="Diaminopimelate Epimerase, Chain A, domain 1"/>
    <property type="match status" value="2"/>
</dbReference>
<dbReference type="NCBIfam" id="TIGR00652">
    <property type="entry name" value="DapF"/>
    <property type="match status" value="1"/>
</dbReference>
<dbReference type="InterPro" id="IPR018510">
    <property type="entry name" value="DAP_epimerase_AS"/>
</dbReference>
<feature type="compositionally biased region" description="Low complexity" evidence="10">
    <location>
        <begin position="16"/>
        <end position="28"/>
    </location>
</feature>
<dbReference type="GO" id="GO:0005829">
    <property type="term" value="C:cytosol"/>
    <property type="evidence" value="ECO:0007669"/>
    <property type="project" value="TreeGrafter"/>
</dbReference>
<evidence type="ECO:0000256" key="5">
    <source>
        <dbReference type="ARBA" id="ARBA00023154"/>
    </source>
</evidence>
<feature type="binding site" evidence="8">
    <location>
        <begin position="259"/>
        <end position="260"/>
    </location>
    <ligand>
        <name>substrate</name>
    </ligand>
</feature>
<dbReference type="RefSeq" id="WP_035929669.1">
    <property type="nucleotide sequence ID" value="NZ_JSUH01000016.1"/>
</dbReference>
<dbReference type="UniPathway" id="UPA00034">
    <property type="reaction ID" value="UER00025"/>
</dbReference>
<accession>A0A0A6VRS8</accession>
<feature type="binding site" evidence="8">
    <location>
        <position position="109"/>
    </location>
    <ligand>
        <name>substrate</name>
    </ligand>
</feature>
<feature type="region of interest" description="Disordered" evidence="10">
    <location>
        <begin position="1"/>
        <end position="35"/>
    </location>
</feature>
<evidence type="ECO:0000256" key="4">
    <source>
        <dbReference type="ARBA" id="ARBA00022605"/>
    </source>
</evidence>
<keyword evidence="4 8" id="KW-0028">Amino-acid biosynthesis</keyword>
<evidence type="ECO:0000313" key="11">
    <source>
        <dbReference type="EMBL" id="KHD96494.1"/>
    </source>
</evidence>
<comment type="caution">
    <text evidence="11">The sequence shown here is derived from an EMBL/GenBank/DDBJ whole genome shotgun (WGS) entry which is preliminary data.</text>
</comment>
<proteinExistence type="inferred from homology"/>
<name>A0A0A6VRS8_KOCRO</name>
<dbReference type="EMBL" id="JSUH01000016">
    <property type="protein sequence ID" value="KHD96494.1"/>
    <property type="molecule type" value="Genomic_DNA"/>
</dbReference>
<comment type="pathway">
    <text evidence="1 8">Amino-acid biosynthesis; L-lysine biosynthesis via DAP pathway; DL-2,6-diaminopimelate from LL-2,6-diaminopimelate: step 1/1.</text>
</comment>
<dbReference type="GO" id="GO:0008837">
    <property type="term" value="F:diaminopimelate epimerase activity"/>
    <property type="evidence" value="ECO:0007669"/>
    <property type="project" value="UniProtKB-UniRule"/>
</dbReference>
<dbReference type="SUPFAM" id="SSF54506">
    <property type="entry name" value="Diaminopimelate epimerase-like"/>
    <property type="match status" value="2"/>
</dbReference>
<dbReference type="Pfam" id="PF01678">
    <property type="entry name" value="DAP_epimerase"/>
    <property type="match status" value="2"/>
</dbReference>
<reference evidence="11 12" key="1">
    <citation type="journal article" date="2003" name="Int. J. Syst. Evol. Microbiol.">
        <title>Kocuria polaris sp. nov., an orange-pigmented psychrophilic bacterium isolated from an Antarctic cyanobacterial mat sample.</title>
        <authorList>
            <person name="Reddy G.S."/>
            <person name="Prakash J.S."/>
            <person name="Prabahar V."/>
            <person name="Matsumoto G.I."/>
            <person name="Stackebrandt E."/>
            <person name="Shivaji S."/>
        </authorList>
    </citation>
    <scope>NUCLEOTIDE SEQUENCE [LARGE SCALE GENOMIC DNA]</scope>
    <source>
        <strain evidence="11 12">CMS 76or</strain>
    </source>
</reference>
<protein>
    <recommendedName>
        <fullName evidence="3 8">Diaminopimelate epimerase</fullName>
        <shortName evidence="8">DAP epimerase</shortName>
        <ecNumber evidence="3 8">5.1.1.7</ecNumber>
    </recommendedName>
    <alternativeName>
        <fullName evidence="8">PLP-independent amino acid racemase</fullName>
    </alternativeName>
</protein>
<dbReference type="Proteomes" id="UP000030466">
    <property type="component" value="Unassembled WGS sequence"/>
</dbReference>
<feature type="binding site" evidence="8">
    <location>
        <begin position="269"/>
        <end position="270"/>
    </location>
    <ligand>
        <name>substrate</name>
    </ligand>
</feature>
<dbReference type="PROSITE" id="PS01326">
    <property type="entry name" value="DAP_EPIMERASE"/>
    <property type="match status" value="1"/>
</dbReference>
<comment type="subcellular location">
    <subcellularLocation>
        <location evidence="8">Cytoplasm</location>
    </subcellularLocation>
</comment>
<evidence type="ECO:0000256" key="1">
    <source>
        <dbReference type="ARBA" id="ARBA00005196"/>
    </source>
</evidence>
<evidence type="ECO:0000256" key="6">
    <source>
        <dbReference type="ARBA" id="ARBA00023235"/>
    </source>
</evidence>
<dbReference type="EC" id="5.1.1.7" evidence="3 8"/>
<feature type="active site" description="Proton donor" evidence="8">
    <location>
        <position position="118"/>
    </location>
</feature>
<comment type="function">
    <text evidence="8">Catalyzes the stereoinversion of LL-2,6-diaminopimelate (L,L-DAP) to meso-diaminopimelate (meso-DAP), a precursor of L-lysine and an essential component of the bacterial peptidoglycan.</text>
</comment>
<comment type="similarity">
    <text evidence="2 8">Belongs to the diaminopimelate epimerase family.</text>
</comment>
<keyword evidence="5 8" id="KW-0457">Lysine biosynthesis</keyword>
<feature type="site" description="Could be important to modulate the pK values of the two catalytic cysteine residues" evidence="8">
    <location>
        <position position="205"/>
    </location>
</feature>
<comment type="subunit">
    <text evidence="8">Homodimer.</text>
</comment>
<feature type="site" description="Could be important to modulate the pK values of the two catalytic cysteine residues" evidence="8">
    <location>
        <position position="259"/>
    </location>
</feature>
<evidence type="ECO:0000256" key="9">
    <source>
        <dbReference type="PROSITE-ProRule" id="PRU10125"/>
    </source>
</evidence>
<feature type="active site" description="Proton acceptor" evidence="8">
    <location>
        <position position="268"/>
    </location>
</feature>
<dbReference type="PANTHER" id="PTHR31689">
    <property type="entry name" value="DIAMINOPIMELATE EPIMERASE, CHLOROPLASTIC"/>
    <property type="match status" value="1"/>
</dbReference>
<keyword evidence="8" id="KW-0963">Cytoplasm</keyword>